<feature type="transmembrane region" description="Helical" evidence="1">
    <location>
        <begin position="31"/>
        <end position="50"/>
    </location>
</feature>
<organism evidence="2 3">
    <name type="scientific">Pedobacter miscanthi</name>
    <dbReference type="NCBI Taxonomy" id="2259170"/>
    <lineage>
        <taxon>Bacteria</taxon>
        <taxon>Pseudomonadati</taxon>
        <taxon>Bacteroidota</taxon>
        <taxon>Sphingobacteriia</taxon>
        <taxon>Sphingobacteriales</taxon>
        <taxon>Sphingobacteriaceae</taxon>
        <taxon>Pedobacter</taxon>
    </lineage>
</organism>
<keyword evidence="1" id="KW-0472">Membrane</keyword>
<evidence type="ECO:0000313" key="3">
    <source>
        <dbReference type="Proteomes" id="UP000252081"/>
    </source>
</evidence>
<proteinExistence type="predicted"/>
<comment type="caution">
    <text evidence="2">The sequence shown here is derived from an EMBL/GenBank/DDBJ whole genome shotgun (WGS) entry which is preliminary data.</text>
</comment>
<dbReference type="Proteomes" id="UP000252081">
    <property type="component" value="Unassembled WGS sequence"/>
</dbReference>
<evidence type="ECO:0008006" key="4">
    <source>
        <dbReference type="Google" id="ProtNLM"/>
    </source>
</evidence>
<accession>A0A366LA66</accession>
<evidence type="ECO:0000256" key="1">
    <source>
        <dbReference type="SAM" id="Phobius"/>
    </source>
</evidence>
<reference evidence="2 3" key="1">
    <citation type="submission" date="2018-07" db="EMBL/GenBank/DDBJ databases">
        <title>A draft genome of a endophytic bacteria, a new species of Pedobacter.</title>
        <authorList>
            <person name="Zhang Z.D."/>
            <person name="Chen Z.J."/>
        </authorList>
    </citation>
    <scope>NUCLEOTIDE SEQUENCE [LARGE SCALE GENOMIC DNA]</scope>
    <source>
        <strain evidence="2 3">RS10</strain>
    </source>
</reference>
<protein>
    <recommendedName>
        <fullName evidence="4">YcxB-like protein domain-containing protein</fullName>
    </recommendedName>
</protein>
<evidence type="ECO:0000313" key="2">
    <source>
        <dbReference type="EMBL" id="RBQ10359.1"/>
    </source>
</evidence>
<dbReference type="AlphaFoldDB" id="A0A366LA66"/>
<sequence>MNIVIEDHNLKKSLLEANQLIWKTFSKRLKLVSLIFSMLGIITYGYLHYIVKNEELDLTALIFCWVVALSAFIRLLRTKQSFWTRFETTSNLAFHSNTRKIIITDEGIEGITDNYRSFAKWNILTSFKVYDNYISITNLIMQTPFFIPINLMTAEEYKSLLYYLRTNKKESR</sequence>
<keyword evidence="1" id="KW-0812">Transmembrane</keyword>
<dbReference type="RefSeq" id="WP_113947700.1">
    <property type="nucleotide sequence ID" value="NZ_QNQU01000003.1"/>
</dbReference>
<gene>
    <name evidence="2" type="ORF">DRW42_04855</name>
</gene>
<dbReference type="EMBL" id="QNQU01000003">
    <property type="protein sequence ID" value="RBQ10359.1"/>
    <property type="molecule type" value="Genomic_DNA"/>
</dbReference>
<keyword evidence="1" id="KW-1133">Transmembrane helix</keyword>
<feature type="transmembrane region" description="Helical" evidence="1">
    <location>
        <begin position="56"/>
        <end position="76"/>
    </location>
</feature>
<name>A0A366LA66_9SPHI</name>
<keyword evidence="3" id="KW-1185">Reference proteome</keyword>
<dbReference type="OrthoDB" id="764071at2"/>